<evidence type="ECO:0000313" key="3">
    <source>
        <dbReference type="Proteomes" id="UP000286415"/>
    </source>
</evidence>
<protein>
    <submittedName>
        <fullName evidence="2">Uncharacterized protein</fullName>
    </submittedName>
</protein>
<dbReference type="EMBL" id="NIRI02000042">
    <property type="protein sequence ID" value="KAG5447233.1"/>
    <property type="molecule type" value="Genomic_DNA"/>
</dbReference>
<feature type="compositionally biased region" description="Basic and acidic residues" evidence="1">
    <location>
        <begin position="176"/>
        <end position="185"/>
    </location>
</feature>
<name>A0A3R7CDP3_CLOSI</name>
<reference evidence="2 3" key="2">
    <citation type="journal article" date="2021" name="Genomics">
        <title>High-quality reference genome for Clonorchis sinensis.</title>
        <authorList>
            <person name="Young N.D."/>
            <person name="Stroehlein A.J."/>
            <person name="Kinkar L."/>
            <person name="Wang T."/>
            <person name="Sohn W.M."/>
            <person name="Chang B.C.H."/>
            <person name="Kaur P."/>
            <person name="Weisz D."/>
            <person name="Dudchenko O."/>
            <person name="Aiden E.L."/>
            <person name="Korhonen P.K."/>
            <person name="Gasser R.B."/>
        </authorList>
    </citation>
    <scope>NUCLEOTIDE SEQUENCE [LARGE SCALE GENOMIC DNA]</scope>
    <source>
        <strain evidence="2">Cs-k2</strain>
    </source>
</reference>
<gene>
    <name evidence="2" type="ORF">CSKR_114253</name>
</gene>
<evidence type="ECO:0000256" key="1">
    <source>
        <dbReference type="SAM" id="MobiDB-lite"/>
    </source>
</evidence>
<proteinExistence type="predicted"/>
<dbReference type="InParanoid" id="A0A3R7CDP3"/>
<comment type="caution">
    <text evidence="2">The sequence shown here is derived from an EMBL/GenBank/DDBJ whole genome shotgun (WGS) entry which is preliminary data.</text>
</comment>
<sequence length="326" mass="36152">MAEISKYTEVGSLHVLMPKTSVEDGARTLFVLKVNHSTQAPATLIHQCVVCTEMAQWLEREFTDRKVHGLGNLAVSQPSCGMAARHRKGVTAEQFVLLTAAAQDCKVAFCVQTIHTVMRASDKLWRPNSPRVCVWRPTPLKLKNRSTVAPFRRLSAVPTEGGPRAWILPDCPTLDRSSRDAEVRGSKPTSASRLPLSRLGQSGIRSALVVPSGGMAAGHRKGASAKRCPHLKALLYWTEFPVHIKIMVESALRSILLEQFCWYVGAVFTGKSTIKDKQRTSHTNRDYRSSGPIFVCFYLDNPALSVASRRGMSQVWYAWCAVFESQ</sequence>
<evidence type="ECO:0000313" key="2">
    <source>
        <dbReference type="EMBL" id="KAG5447233.1"/>
    </source>
</evidence>
<feature type="region of interest" description="Disordered" evidence="1">
    <location>
        <begin position="175"/>
        <end position="194"/>
    </location>
</feature>
<reference evidence="2 3" key="1">
    <citation type="journal article" date="2018" name="Biotechnol. Adv.">
        <title>Improved genomic resources and new bioinformatic workflow for the carcinogenic parasite Clonorchis sinensis: Biotechnological implications.</title>
        <authorList>
            <person name="Wang D."/>
            <person name="Korhonen P.K."/>
            <person name="Gasser R.B."/>
            <person name="Young N.D."/>
        </authorList>
    </citation>
    <scope>NUCLEOTIDE SEQUENCE [LARGE SCALE GENOMIC DNA]</scope>
    <source>
        <strain evidence="2">Cs-k2</strain>
    </source>
</reference>
<accession>A0A3R7CDP3</accession>
<organism evidence="2 3">
    <name type="scientific">Clonorchis sinensis</name>
    <name type="common">Chinese liver fluke</name>
    <dbReference type="NCBI Taxonomy" id="79923"/>
    <lineage>
        <taxon>Eukaryota</taxon>
        <taxon>Metazoa</taxon>
        <taxon>Spiralia</taxon>
        <taxon>Lophotrochozoa</taxon>
        <taxon>Platyhelminthes</taxon>
        <taxon>Trematoda</taxon>
        <taxon>Digenea</taxon>
        <taxon>Opisthorchiida</taxon>
        <taxon>Opisthorchiata</taxon>
        <taxon>Opisthorchiidae</taxon>
        <taxon>Clonorchis</taxon>
    </lineage>
</organism>
<keyword evidence="3" id="KW-1185">Reference proteome</keyword>
<dbReference type="AlphaFoldDB" id="A0A3R7CDP3"/>
<dbReference type="Proteomes" id="UP000286415">
    <property type="component" value="Unassembled WGS sequence"/>
</dbReference>